<reference evidence="2 3" key="1">
    <citation type="submission" date="2023-04" db="EMBL/GenBank/DDBJ databases">
        <title>Luteimonas sp. M1R5S18.</title>
        <authorList>
            <person name="Sun J.-Q."/>
        </authorList>
    </citation>
    <scope>NUCLEOTIDE SEQUENCE [LARGE SCALE GENOMIC DNA]</scope>
    <source>
        <strain evidence="2 3">M1R5S18</strain>
    </source>
</reference>
<dbReference type="InterPro" id="IPR036255">
    <property type="entry name" value="YgfB-like_sf"/>
</dbReference>
<accession>A0ABT6JL80</accession>
<sequence>MSAPSPAPPYLDDDQIERLSDLLEQRAVPFKGFNLEALDGFLSALVVSPSAVAQAEWEPVVWGGKPPRWDSQDEATQVQQLLEAHWNMCTARVRHDEDSLPDHLAPLMWLPEDPELTGEDALHEEELDVGRDWALGFFEGVALRETEWDRWLDENDWMDELFDQLDRLASGEAVNPDDPTAPATPVDYRERLAIVAGVPGMLSDLNHHRVDALTPRTPIQRDAGPGRNDPCPCGSGKKHKKCCGAH</sequence>
<gene>
    <name evidence="2" type="ORF">QFW80_12995</name>
</gene>
<dbReference type="EMBL" id="JARXRN010000028">
    <property type="protein sequence ID" value="MDH5831431.1"/>
    <property type="molecule type" value="Genomic_DNA"/>
</dbReference>
<protein>
    <submittedName>
        <fullName evidence="2">UPF0149 family protein</fullName>
    </submittedName>
</protein>
<dbReference type="SUPFAM" id="SSF103642">
    <property type="entry name" value="Sec-C motif"/>
    <property type="match status" value="1"/>
</dbReference>
<evidence type="ECO:0000256" key="1">
    <source>
        <dbReference type="SAM" id="MobiDB-lite"/>
    </source>
</evidence>
<evidence type="ECO:0000313" key="3">
    <source>
        <dbReference type="Proteomes" id="UP001156831"/>
    </source>
</evidence>
<dbReference type="Pfam" id="PF02810">
    <property type="entry name" value="SEC-C"/>
    <property type="match status" value="1"/>
</dbReference>
<dbReference type="Gene3D" id="3.10.450.50">
    <property type="match status" value="1"/>
</dbReference>
<dbReference type="InterPro" id="IPR011978">
    <property type="entry name" value="YgfB-like"/>
</dbReference>
<dbReference type="Pfam" id="PF03695">
    <property type="entry name" value="UPF0149"/>
    <property type="match status" value="1"/>
</dbReference>
<organism evidence="2 3">
    <name type="scientific">Luteimonas rhizosphaericola</name>
    <dbReference type="NCBI Taxonomy" id="3042024"/>
    <lineage>
        <taxon>Bacteria</taxon>
        <taxon>Pseudomonadati</taxon>
        <taxon>Pseudomonadota</taxon>
        <taxon>Gammaproteobacteria</taxon>
        <taxon>Lysobacterales</taxon>
        <taxon>Lysobacteraceae</taxon>
        <taxon>Luteimonas</taxon>
    </lineage>
</organism>
<dbReference type="InterPro" id="IPR004027">
    <property type="entry name" value="SEC_C_motif"/>
</dbReference>
<dbReference type="RefSeq" id="WP_280602402.1">
    <property type="nucleotide sequence ID" value="NZ_JARXRN010000028.1"/>
</dbReference>
<name>A0ABT6JL80_9GAMM</name>
<feature type="region of interest" description="Disordered" evidence="1">
    <location>
        <begin position="215"/>
        <end position="236"/>
    </location>
</feature>
<proteinExistence type="predicted"/>
<dbReference type="NCBIfam" id="TIGR02292">
    <property type="entry name" value="ygfB_yecA"/>
    <property type="match status" value="1"/>
</dbReference>
<keyword evidence="3" id="KW-1185">Reference proteome</keyword>
<dbReference type="SUPFAM" id="SSF101327">
    <property type="entry name" value="YgfB-like"/>
    <property type="match status" value="1"/>
</dbReference>
<dbReference type="Proteomes" id="UP001156831">
    <property type="component" value="Unassembled WGS sequence"/>
</dbReference>
<evidence type="ECO:0000313" key="2">
    <source>
        <dbReference type="EMBL" id="MDH5831431.1"/>
    </source>
</evidence>
<comment type="caution">
    <text evidence="2">The sequence shown here is derived from an EMBL/GenBank/DDBJ whole genome shotgun (WGS) entry which is preliminary data.</text>
</comment>